<evidence type="ECO:0000313" key="1">
    <source>
        <dbReference type="EMBL" id="ESE41282.1"/>
    </source>
</evidence>
<organism evidence="1 2">
    <name type="scientific">Shewanella decolorationis S12</name>
    <dbReference type="NCBI Taxonomy" id="1353536"/>
    <lineage>
        <taxon>Bacteria</taxon>
        <taxon>Pseudomonadati</taxon>
        <taxon>Pseudomonadota</taxon>
        <taxon>Gammaproteobacteria</taxon>
        <taxon>Alteromonadales</taxon>
        <taxon>Shewanellaceae</taxon>
        <taxon>Shewanella</taxon>
    </lineage>
</organism>
<dbReference type="Gene3D" id="3.30.110.70">
    <property type="entry name" value="Hypothetical protein apc22750. Chain B"/>
    <property type="match status" value="1"/>
</dbReference>
<dbReference type="EMBL" id="AXZL01000066">
    <property type="protein sequence ID" value="ESE41282.1"/>
    <property type="molecule type" value="Genomic_DNA"/>
</dbReference>
<accession>A0ABP2Z3S7</accession>
<reference evidence="1 2" key="1">
    <citation type="journal article" date="2013" name="Genome Announc.">
        <title>Draft Genome Sequence of Shewanella decolorationis S12, a Dye-Degrading Bacterium Isolated from a Wastewater Treatment Plant.</title>
        <authorList>
            <person name="Xu M."/>
            <person name="Fang Y."/>
            <person name="Liu J."/>
            <person name="Chen X."/>
            <person name="Sun G."/>
            <person name="Guo J."/>
            <person name="Hua Z."/>
            <person name="Tu Q."/>
            <person name="Wu L."/>
            <person name="Zhou J."/>
            <person name="Liu X."/>
        </authorList>
    </citation>
    <scope>NUCLEOTIDE SEQUENCE [LARGE SCALE GENOMIC DNA]</scope>
    <source>
        <strain evidence="1 2">S12</strain>
    </source>
</reference>
<name>A0ABP2Z3S7_9GAMM</name>
<evidence type="ECO:0000313" key="2">
    <source>
        <dbReference type="Proteomes" id="UP000017548"/>
    </source>
</evidence>
<keyword evidence="1" id="KW-0449">Lipoprotein</keyword>
<protein>
    <submittedName>
        <fullName evidence="1">Lipoprotein</fullName>
    </submittedName>
</protein>
<comment type="caution">
    <text evidence="1">The sequence shown here is derived from an EMBL/GenBank/DDBJ whole genome shotgun (WGS) entry which is preliminary data.</text>
</comment>
<keyword evidence="2" id="KW-1185">Reference proteome</keyword>
<sequence>MDCAYLPLISGQTMKIILSSALVLLLSACASDYSFNSNLDGEAINDYFKAGDVTLFEGDSLPKGHYELKGLVQGESCQADVNAVPASLSEARTEARRAAADKGANGIIIKQCVMMEEAAQGCVSRALCVGQAIKMTSAD</sequence>
<dbReference type="InterPro" id="IPR030852">
    <property type="entry name" value="RcsF"/>
</dbReference>
<dbReference type="Pfam" id="PF16358">
    <property type="entry name" value="RcsF"/>
    <property type="match status" value="1"/>
</dbReference>
<proteinExistence type="predicted"/>
<gene>
    <name evidence="1" type="primary">rcsF</name>
    <name evidence="1" type="ORF">SHD_2192</name>
</gene>
<dbReference type="Proteomes" id="UP000017548">
    <property type="component" value="Unassembled WGS sequence"/>
</dbReference>